<keyword evidence="15" id="KW-1185">Reference proteome</keyword>
<evidence type="ECO:0000256" key="11">
    <source>
        <dbReference type="PROSITE-ProRule" id="PRU00175"/>
    </source>
</evidence>
<accession>A0A0R1E5W9</accession>
<name>A0A0R1E5W9_DROYA</name>
<evidence type="ECO:0000256" key="2">
    <source>
        <dbReference type="ARBA" id="ARBA00004308"/>
    </source>
</evidence>
<dbReference type="UniPathway" id="UPA00143"/>
<evidence type="ECO:0000256" key="10">
    <source>
        <dbReference type="ARBA" id="ARBA00023136"/>
    </source>
</evidence>
<evidence type="ECO:0000256" key="12">
    <source>
        <dbReference type="SAM" id="MobiDB-lite"/>
    </source>
</evidence>
<dbReference type="InterPro" id="IPR013083">
    <property type="entry name" value="Znf_RING/FYVE/PHD"/>
</dbReference>
<dbReference type="InterPro" id="IPR017907">
    <property type="entry name" value="Znf_RING_CS"/>
</dbReference>
<feature type="region of interest" description="Disordered" evidence="12">
    <location>
        <begin position="1"/>
        <end position="27"/>
    </location>
</feature>
<keyword evidence="6" id="KW-0479">Metal-binding</keyword>
<dbReference type="KEGG" id="dya:Dyak_GE28868"/>
<evidence type="ECO:0000259" key="13">
    <source>
        <dbReference type="PROSITE" id="PS50089"/>
    </source>
</evidence>
<comment type="catalytic activity">
    <reaction evidence="1">
        <text>S-ubiquitinyl-[E2 ubiquitin-conjugating enzyme]-L-cysteine + [acceptor protein]-L-lysine = [E2 ubiquitin-conjugating enzyme]-L-cysteine + N(6)-ubiquitinyl-[acceptor protein]-L-lysine.</text>
        <dbReference type="EC" id="2.3.2.27"/>
    </reaction>
</comment>
<organism evidence="14 15">
    <name type="scientific">Drosophila yakuba</name>
    <name type="common">Fruit fly</name>
    <dbReference type="NCBI Taxonomy" id="7245"/>
    <lineage>
        <taxon>Eukaryota</taxon>
        <taxon>Metazoa</taxon>
        <taxon>Ecdysozoa</taxon>
        <taxon>Arthropoda</taxon>
        <taxon>Hexapoda</taxon>
        <taxon>Insecta</taxon>
        <taxon>Pterygota</taxon>
        <taxon>Neoptera</taxon>
        <taxon>Endopterygota</taxon>
        <taxon>Diptera</taxon>
        <taxon>Brachycera</taxon>
        <taxon>Muscomorpha</taxon>
        <taxon>Ephydroidea</taxon>
        <taxon>Drosophilidae</taxon>
        <taxon>Drosophila</taxon>
        <taxon>Sophophora</taxon>
    </lineage>
</organism>
<dbReference type="InterPro" id="IPR045103">
    <property type="entry name" value="RNF5/RNF185-like"/>
</dbReference>
<sequence>MPQISSLEDKRNPKSFNGGGGDSGDGEEPWMDKFTYYVCPVCVQTAESPRVSFCGHHFCAKCISNWIKTQEYSANCPYCQSLIGENTLITIRHKHQRTQWRAPVRADPLTSSAARCA</sequence>
<dbReference type="Gene3D" id="3.30.40.10">
    <property type="entry name" value="Zinc/RING finger domain, C3HC4 (zinc finger)"/>
    <property type="match status" value="1"/>
</dbReference>
<gene>
    <name evidence="14" type="primary">Dyak\GE28868</name>
    <name evidence="14" type="synonym">GE28868</name>
    <name evidence="14" type="ORF">Dyak_GE28868</name>
</gene>
<dbReference type="GO" id="GO:0016567">
    <property type="term" value="P:protein ubiquitination"/>
    <property type="evidence" value="ECO:0007669"/>
    <property type="project" value="UniProtKB-UniPathway"/>
</dbReference>
<evidence type="ECO:0000256" key="1">
    <source>
        <dbReference type="ARBA" id="ARBA00000900"/>
    </source>
</evidence>
<keyword evidence="10" id="KW-0472">Membrane</keyword>
<evidence type="ECO:0000256" key="3">
    <source>
        <dbReference type="ARBA" id="ARBA00004906"/>
    </source>
</evidence>
<dbReference type="PROSITE" id="PS50089">
    <property type="entry name" value="ZF_RING_2"/>
    <property type="match status" value="1"/>
</dbReference>
<comment type="subcellular location">
    <subcellularLocation>
        <location evidence="2">Endomembrane system</location>
    </subcellularLocation>
</comment>
<keyword evidence="5" id="KW-0808">Transferase</keyword>
<dbReference type="OrthoDB" id="6105938at2759"/>
<dbReference type="SUPFAM" id="SSF57850">
    <property type="entry name" value="RING/U-box"/>
    <property type="match status" value="1"/>
</dbReference>
<comment type="pathway">
    <text evidence="3">Protein modification; protein ubiquitination.</text>
</comment>
<evidence type="ECO:0000256" key="4">
    <source>
        <dbReference type="ARBA" id="ARBA00012483"/>
    </source>
</evidence>
<keyword evidence="9" id="KW-0862">Zinc</keyword>
<dbReference type="GO" id="GO:0061630">
    <property type="term" value="F:ubiquitin protein ligase activity"/>
    <property type="evidence" value="ECO:0007669"/>
    <property type="project" value="UniProtKB-EC"/>
</dbReference>
<reference evidence="14 15" key="2">
    <citation type="journal article" date="2007" name="PLoS Biol.">
        <title>Principles of genome evolution in the Drosophila melanogaster species group.</title>
        <authorList>
            <person name="Ranz J.M."/>
            <person name="Maurin D."/>
            <person name="Chan Y.S."/>
            <person name="von Grotthuss M."/>
            <person name="Hillier L.W."/>
            <person name="Roote J."/>
            <person name="Ashburner M."/>
            <person name="Bergman C.M."/>
        </authorList>
    </citation>
    <scope>NUCLEOTIDE SEQUENCE [LARGE SCALE GENOMIC DNA]</scope>
    <source>
        <strain evidence="15">Tai18E2 / Tucson 14021-0261.01</strain>
    </source>
</reference>
<dbReference type="EMBL" id="CM000160">
    <property type="protein sequence ID" value="KRK03587.1"/>
    <property type="molecule type" value="Genomic_DNA"/>
</dbReference>
<evidence type="ECO:0000256" key="5">
    <source>
        <dbReference type="ARBA" id="ARBA00022679"/>
    </source>
</evidence>
<evidence type="ECO:0000313" key="14">
    <source>
        <dbReference type="EMBL" id="KRK03587.1"/>
    </source>
</evidence>
<dbReference type="Pfam" id="PF13639">
    <property type="entry name" value="zf-RING_2"/>
    <property type="match status" value="1"/>
</dbReference>
<keyword evidence="7 11" id="KW-0863">Zinc-finger</keyword>
<dbReference type="SMART" id="SM00184">
    <property type="entry name" value="RING"/>
    <property type="match status" value="1"/>
</dbReference>
<dbReference type="PROSITE" id="PS00518">
    <property type="entry name" value="ZF_RING_1"/>
    <property type="match status" value="1"/>
</dbReference>
<dbReference type="GO" id="GO:0005783">
    <property type="term" value="C:endoplasmic reticulum"/>
    <property type="evidence" value="ECO:0007669"/>
    <property type="project" value="InterPro"/>
</dbReference>
<evidence type="ECO:0000256" key="6">
    <source>
        <dbReference type="ARBA" id="ARBA00022723"/>
    </source>
</evidence>
<dbReference type="GO" id="GO:0008270">
    <property type="term" value="F:zinc ion binding"/>
    <property type="evidence" value="ECO:0007669"/>
    <property type="project" value="UniProtKB-KW"/>
</dbReference>
<evidence type="ECO:0000256" key="9">
    <source>
        <dbReference type="ARBA" id="ARBA00022833"/>
    </source>
</evidence>
<protein>
    <recommendedName>
        <fullName evidence="4">RING-type E3 ubiquitin transferase</fullName>
        <ecNumber evidence="4">2.3.2.27</ecNumber>
    </recommendedName>
</protein>
<dbReference type="EC" id="2.3.2.27" evidence="4"/>
<feature type="domain" description="RING-type" evidence="13">
    <location>
        <begin position="39"/>
        <end position="80"/>
    </location>
</feature>
<proteinExistence type="predicted"/>
<dbReference type="Proteomes" id="UP000002282">
    <property type="component" value="Chromosome 3R"/>
</dbReference>
<dbReference type="PANTHER" id="PTHR12313">
    <property type="entry name" value="E3 UBIQUITIN-PROTEIN LIGASE RNF5-RELATED"/>
    <property type="match status" value="1"/>
</dbReference>
<dbReference type="GO" id="GO:0006511">
    <property type="term" value="P:ubiquitin-dependent protein catabolic process"/>
    <property type="evidence" value="ECO:0007669"/>
    <property type="project" value="InterPro"/>
</dbReference>
<reference evidence="14 15" key="1">
    <citation type="journal article" date="2007" name="Nature">
        <title>Evolution of genes and genomes on the Drosophila phylogeny.</title>
        <authorList>
            <consortium name="Drosophila 12 Genomes Consortium"/>
            <person name="Clark A.G."/>
            <person name="Eisen M.B."/>
            <person name="Smith D.R."/>
            <person name="Bergman C.M."/>
            <person name="Oliver B."/>
            <person name="Markow T.A."/>
            <person name="Kaufman T.C."/>
            <person name="Kellis M."/>
            <person name="Gelbart W."/>
            <person name="Iyer V.N."/>
            <person name="Pollard D.A."/>
            <person name="Sackton T.B."/>
            <person name="Larracuente A.M."/>
            <person name="Singh N.D."/>
            <person name="Abad J.P."/>
            <person name="Abt D.N."/>
            <person name="Adryan B."/>
            <person name="Aguade M."/>
            <person name="Akashi H."/>
            <person name="Anderson W.W."/>
            <person name="Aquadro C.F."/>
            <person name="Ardell D.H."/>
            <person name="Arguello R."/>
            <person name="Artieri C.G."/>
            <person name="Barbash D.A."/>
            <person name="Barker D."/>
            <person name="Barsanti P."/>
            <person name="Batterham P."/>
            <person name="Batzoglou S."/>
            <person name="Begun D."/>
            <person name="Bhutkar A."/>
            <person name="Blanco E."/>
            <person name="Bosak S.A."/>
            <person name="Bradley R.K."/>
            <person name="Brand A.D."/>
            <person name="Brent M.R."/>
            <person name="Brooks A.N."/>
            <person name="Brown R.H."/>
            <person name="Butlin R.K."/>
            <person name="Caggese C."/>
            <person name="Calvi B.R."/>
            <person name="Bernardo de Carvalho A."/>
            <person name="Caspi A."/>
            <person name="Castrezana S."/>
            <person name="Celniker S.E."/>
            <person name="Chang J.L."/>
            <person name="Chapple C."/>
            <person name="Chatterji S."/>
            <person name="Chinwalla A."/>
            <person name="Civetta A."/>
            <person name="Clifton S.W."/>
            <person name="Comeron J.M."/>
            <person name="Costello J.C."/>
            <person name="Coyne J.A."/>
            <person name="Daub J."/>
            <person name="David R.G."/>
            <person name="Delcher A.L."/>
            <person name="Delehaunty K."/>
            <person name="Do C.B."/>
            <person name="Ebling H."/>
            <person name="Edwards K."/>
            <person name="Eickbush T."/>
            <person name="Evans J.D."/>
            <person name="Filipski A."/>
            <person name="Findeiss S."/>
            <person name="Freyhult E."/>
            <person name="Fulton L."/>
            <person name="Fulton R."/>
            <person name="Garcia A.C."/>
            <person name="Gardiner A."/>
            <person name="Garfield D.A."/>
            <person name="Garvin B.E."/>
            <person name="Gibson G."/>
            <person name="Gilbert D."/>
            <person name="Gnerre S."/>
            <person name="Godfrey J."/>
            <person name="Good R."/>
            <person name="Gotea V."/>
            <person name="Gravely B."/>
            <person name="Greenberg A.J."/>
            <person name="Griffiths-Jones S."/>
            <person name="Gross S."/>
            <person name="Guigo R."/>
            <person name="Gustafson E.A."/>
            <person name="Haerty W."/>
            <person name="Hahn M.W."/>
            <person name="Halligan D.L."/>
            <person name="Halpern A.L."/>
            <person name="Halter G.M."/>
            <person name="Han M.V."/>
            <person name="Heger A."/>
            <person name="Hillier L."/>
            <person name="Hinrichs A.S."/>
            <person name="Holmes I."/>
            <person name="Hoskins R.A."/>
            <person name="Hubisz M.J."/>
            <person name="Hultmark D."/>
            <person name="Huntley M.A."/>
            <person name="Jaffe D.B."/>
            <person name="Jagadeeshan S."/>
            <person name="Jeck W.R."/>
            <person name="Johnson J."/>
            <person name="Jones C.D."/>
            <person name="Jordan W.C."/>
            <person name="Karpen G.H."/>
            <person name="Kataoka E."/>
            <person name="Keightley P.D."/>
            <person name="Kheradpour P."/>
            <person name="Kirkness E.F."/>
            <person name="Koerich L.B."/>
            <person name="Kristiansen K."/>
            <person name="Kudrna D."/>
            <person name="Kulathinal R.J."/>
            <person name="Kumar S."/>
            <person name="Kwok R."/>
            <person name="Lander E."/>
            <person name="Langley C.H."/>
            <person name="Lapoint R."/>
            <person name="Lazzaro B.P."/>
            <person name="Lee S.J."/>
            <person name="Levesque L."/>
            <person name="Li R."/>
            <person name="Lin C.F."/>
            <person name="Lin M.F."/>
            <person name="Lindblad-Toh K."/>
            <person name="Llopart A."/>
            <person name="Long M."/>
            <person name="Low L."/>
            <person name="Lozovsky E."/>
            <person name="Lu J."/>
            <person name="Luo M."/>
            <person name="Machado C.A."/>
            <person name="Makalowski W."/>
            <person name="Marzo M."/>
            <person name="Matsuda M."/>
            <person name="Matzkin L."/>
            <person name="McAllister B."/>
            <person name="McBride C.S."/>
            <person name="McKernan B."/>
            <person name="McKernan K."/>
            <person name="Mendez-Lago M."/>
            <person name="Minx P."/>
            <person name="Mollenhauer M.U."/>
            <person name="Montooth K."/>
            <person name="Mount S.M."/>
            <person name="Mu X."/>
            <person name="Myers E."/>
            <person name="Negre B."/>
            <person name="Newfeld S."/>
            <person name="Nielsen R."/>
            <person name="Noor M.A."/>
            <person name="O'Grady P."/>
            <person name="Pachter L."/>
            <person name="Papaceit M."/>
            <person name="Parisi M.J."/>
            <person name="Parisi M."/>
            <person name="Parts L."/>
            <person name="Pedersen J.S."/>
            <person name="Pesole G."/>
            <person name="Phillippy A.M."/>
            <person name="Ponting C.P."/>
            <person name="Pop M."/>
            <person name="Porcelli D."/>
            <person name="Powell J.R."/>
            <person name="Prohaska S."/>
            <person name="Pruitt K."/>
            <person name="Puig M."/>
            <person name="Quesneville H."/>
            <person name="Ram K.R."/>
            <person name="Rand D."/>
            <person name="Rasmussen M.D."/>
            <person name="Reed L.K."/>
            <person name="Reenan R."/>
            <person name="Reily A."/>
            <person name="Remington K.A."/>
            <person name="Rieger T.T."/>
            <person name="Ritchie M.G."/>
            <person name="Robin C."/>
            <person name="Rogers Y.H."/>
            <person name="Rohde C."/>
            <person name="Rozas J."/>
            <person name="Rubenfield M.J."/>
            <person name="Ruiz A."/>
            <person name="Russo S."/>
            <person name="Salzberg S.L."/>
            <person name="Sanchez-Gracia A."/>
            <person name="Saranga D.J."/>
            <person name="Sato H."/>
            <person name="Schaeffer S.W."/>
            <person name="Schatz M.C."/>
            <person name="Schlenke T."/>
            <person name="Schwartz R."/>
            <person name="Segarra C."/>
            <person name="Singh R.S."/>
            <person name="Sirot L."/>
            <person name="Sirota M."/>
            <person name="Sisneros N.B."/>
            <person name="Smith C.D."/>
            <person name="Smith T.F."/>
            <person name="Spieth J."/>
            <person name="Stage D.E."/>
            <person name="Stark A."/>
            <person name="Stephan W."/>
            <person name="Strausberg R.L."/>
            <person name="Strempel S."/>
            <person name="Sturgill D."/>
            <person name="Sutton G."/>
            <person name="Sutton G.G."/>
            <person name="Tao W."/>
            <person name="Teichmann S."/>
            <person name="Tobari Y.N."/>
            <person name="Tomimura Y."/>
            <person name="Tsolas J.M."/>
            <person name="Valente V.L."/>
            <person name="Venter E."/>
            <person name="Venter J.C."/>
            <person name="Vicario S."/>
            <person name="Vieira F.G."/>
            <person name="Vilella A.J."/>
            <person name="Villasante A."/>
            <person name="Walenz B."/>
            <person name="Wang J."/>
            <person name="Wasserman M."/>
            <person name="Watts T."/>
            <person name="Wilson D."/>
            <person name="Wilson R.K."/>
            <person name="Wing R.A."/>
            <person name="Wolfner M.F."/>
            <person name="Wong A."/>
            <person name="Wong G.K."/>
            <person name="Wu C.I."/>
            <person name="Wu G."/>
            <person name="Yamamoto D."/>
            <person name="Yang H.P."/>
            <person name="Yang S.P."/>
            <person name="Yorke J.A."/>
            <person name="Yoshida K."/>
            <person name="Zdobnov E."/>
            <person name="Zhang P."/>
            <person name="Zhang Y."/>
            <person name="Zimin A.V."/>
            <person name="Baldwin J."/>
            <person name="Abdouelleil A."/>
            <person name="Abdulkadir J."/>
            <person name="Abebe A."/>
            <person name="Abera B."/>
            <person name="Abreu J."/>
            <person name="Acer S.C."/>
            <person name="Aftuck L."/>
            <person name="Alexander A."/>
            <person name="An P."/>
            <person name="Anderson E."/>
            <person name="Anderson S."/>
            <person name="Arachi H."/>
            <person name="Azer M."/>
            <person name="Bachantsang P."/>
            <person name="Barry A."/>
            <person name="Bayul T."/>
            <person name="Berlin A."/>
            <person name="Bessette D."/>
            <person name="Bloom T."/>
            <person name="Blye J."/>
            <person name="Boguslavskiy L."/>
            <person name="Bonnet C."/>
            <person name="Boukhgalter B."/>
            <person name="Bourzgui I."/>
            <person name="Brown A."/>
            <person name="Cahill P."/>
            <person name="Channer S."/>
            <person name="Cheshatsang Y."/>
            <person name="Chuda L."/>
            <person name="Citroen M."/>
            <person name="Collymore A."/>
            <person name="Cooke P."/>
            <person name="Costello M."/>
            <person name="D'Aco K."/>
            <person name="Daza R."/>
            <person name="De Haan G."/>
            <person name="DeGray S."/>
            <person name="DeMaso C."/>
            <person name="Dhargay N."/>
            <person name="Dooley K."/>
            <person name="Dooley E."/>
            <person name="Doricent M."/>
            <person name="Dorje P."/>
            <person name="Dorjee K."/>
            <person name="Dupes A."/>
            <person name="Elong R."/>
            <person name="Falk J."/>
            <person name="Farina A."/>
            <person name="Faro S."/>
            <person name="Ferguson D."/>
            <person name="Fisher S."/>
            <person name="Foley C.D."/>
            <person name="Franke A."/>
            <person name="Friedrich D."/>
            <person name="Gadbois L."/>
            <person name="Gearin G."/>
            <person name="Gearin C.R."/>
            <person name="Giannoukos G."/>
            <person name="Goode T."/>
            <person name="Graham J."/>
            <person name="Grandbois E."/>
            <person name="Grewal S."/>
            <person name="Gyaltsen K."/>
            <person name="Hafez N."/>
            <person name="Hagos B."/>
            <person name="Hall J."/>
            <person name="Henson C."/>
            <person name="Hollinger A."/>
            <person name="Honan T."/>
            <person name="Huard M.D."/>
            <person name="Hughes L."/>
            <person name="Hurhula B."/>
            <person name="Husby M.E."/>
            <person name="Kamat A."/>
            <person name="Kanga B."/>
            <person name="Kashin S."/>
            <person name="Khazanovich D."/>
            <person name="Kisner P."/>
            <person name="Lance K."/>
            <person name="Lara M."/>
            <person name="Lee W."/>
            <person name="Lennon N."/>
            <person name="Letendre F."/>
            <person name="LeVine R."/>
            <person name="Lipovsky A."/>
            <person name="Liu X."/>
            <person name="Liu J."/>
            <person name="Liu S."/>
            <person name="Lokyitsang T."/>
            <person name="Lokyitsang Y."/>
            <person name="Lubonja R."/>
            <person name="Lui A."/>
            <person name="MacDonald P."/>
            <person name="Magnisalis V."/>
            <person name="Maru K."/>
            <person name="Matthews C."/>
            <person name="McCusker W."/>
            <person name="McDonough S."/>
            <person name="Mehta T."/>
            <person name="Meldrim J."/>
            <person name="Meneus L."/>
            <person name="Mihai O."/>
            <person name="Mihalev A."/>
            <person name="Mihova T."/>
            <person name="Mittelman R."/>
            <person name="Mlenga V."/>
            <person name="Montmayeur A."/>
            <person name="Mulrain L."/>
            <person name="Navidi A."/>
            <person name="Naylor J."/>
            <person name="Negash T."/>
            <person name="Nguyen T."/>
            <person name="Nguyen N."/>
            <person name="Nicol R."/>
            <person name="Norbu C."/>
            <person name="Norbu N."/>
            <person name="Novod N."/>
            <person name="O'Neill B."/>
            <person name="Osman S."/>
            <person name="Markiewicz E."/>
            <person name="Oyono O.L."/>
            <person name="Patti C."/>
            <person name="Phunkhang P."/>
            <person name="Pierre F."/>
            <person name="Priest M."/>
            <person name="Raghuraman S."/>
            <person name="Rege F."/>
            <person name="Reyes R."/>
            <person name="Rise C."/>
            <person name="Rogov P."/>
            <person name="Ross K."/>
            <person name="Ryan E."/>
            <person name="Settipalli S."/>
            <person name="Shea T."/>
            <person name="Sherpa N."/>
            <person name="Shi L."/>
            <person name="Shih D."/>
            <person name="Sparrow T."/>
            <person name="Spaulding J."/>
            <person name="Stalker J."/>
            <person name="Stange-Thomann N."/>
            <person name="Stavropoulos S."/>
            <person name="Stone C."/>
            <person name="Strader C."/>
            <person name="Tesfaye S."/>
            <person name="Thomson T."/>
            <person name="Thoulutsang Y."/>
            <person name="Thoulutsang D."/>
            <person name="Topham K."/>
            <person name="Topping I."/>
            <person name="Tsamla T."/>
            <person name="Vassiliev H."/>
            <person name="Vo A."/>
            <person name="Wangchuk T."/>
            <person name="Wangdi T."/>
            <person name="Weiand M."/>
            <person name="Wilkinson J."/>
            <person name="Wilson A."/>
            <person name="Yadav S."/>
            <person name="Young G."/>
            <person name="Yu Q."/>
            <person name="Zembek L."/>
            <person name="Zhong D."/>
            <person name="Zimmer A."/>
            <person name="Zwirko Z."/>
            <person name="Jaffe D.B."/>
            <person name="Alvarez P."/>
            <person name="Brockman W."/>
            <person name="Butler J."/>
            <person name="Chin C."/>
            <person name="Gnerre S."/>
            <person name="Grabherr M."/>
            <person name="Kleber M."/>
            <person name="Mauceli E."/>
            <person name="MacCallum I."/>
        </authorList>
    </citation>
    <scope>NUCLEOTIDE SEQUENCE [LARGE SCALE GENOMIC DNA]</scope>
    <source>
        <strain evidence="15">Tai18E2 / Tucson 14021-0261.01</strain>
    </source>
</reference>
<dbReference type="InterPro" id="IPR001841">
    <property type="entry name" value="Znf_RING"/>
</dbReference>
<evidence type="ECO:0000256" key="8">
    <source>
        <dbReference type="ARBA" id="ARBA00022786"/>
    </source>
</evidence>
<evidence type="ECO:0000256" key="7">
    <source>
        <dbReference type="ARBA" id="ARBA00022771"/>
    </source>
</evidence>
<keyword evidence="8" id="KW-0833">Ubl conjugation pathway</keyword>
<dbReference type="AlphaFoldDB" id="A0A0R1E5W9"/>
<evidence type="ECO:0000313" key="15">
    <source>
        <dbReference type="Proteomes" id="UP000002282"/>
    </source>
</evidence>